<gene>
    <name evidence="1" type="ORF">CLV63_12364</name>
</gene>
<evidence type="ECO:0000313" key="2">
    <source>
        <dbReference type="Proteomes" id="UP000240542"/>
    </source>
</evidence>
<dbReference type="AlphaFoldDB" id="A0A2P8CZ27"/>
<keyword evidence="2" id="KW-1185">Reference proteome</keyword>
<evidence type="ECO:0000313" key="1">
    <source>
        <dbReference type="EMBL" id="PSK90235.1"/>
    </source>
</evidence>
<dbReference type="RefSeq" id="WP_106585918.1">
    <property type="nucleotide sequence ID" value="NZ_PYGA01000023.1"/>
</dbReference>
<dbReference type="EMBL" id="PYGA01000023">
    <property type="protein sequence ID" value="PSK90235.1"/>
    <property type="molecule type" value="Genomic_DNA"/>
</dbReference>
<reference evidence="1 2" key="1">
    <citation type="submission" date="2018-03" db="EMBL/GenBank/DDBJ databases">
        <title>Genomic Encyclopedia of Archaeal and Bacterial Type Strains, Phase II (KMG-II): from individual species to whole genera.</title>
        <authorList>
            <person name="Goeker M."/>
        </authorList>
    </citation>
    <scope>NUCLEOTIDE SEQUENCE [LARGE SCALE GENOMIC DNA]</scope>
    <source>
        <strain evidence="1 2">DSM 45312</strain>
    </source>
</reference>
<dbReference type="SUPFAM" id="SSF51445">
    <property type="entry name" value="(Trans)glycosidases"/>
    <property type="match status" value="1"/>
</dbReference>
<evidence type="ECO:0008006" key="3">
    <source>
        <dbReference type="Google" id="ProtNLM"/>
    </source>
</evidence>
<comment type="caution">
    <text evidence="1">The sequence shown here is derived from an EMBL/GenBank/DDBJ whole genome shotgun (WGS) entry which is preliminary data.</text>
</comment>
<protein>
    <recommendedName>
        <fullName evidence="3">Abortive infection protein</fullName>
    </recommendedName>
</protein>
<dbReference type="InterPro" id="IPR017853">
    <property type="entry name" value="GH"/>
</dbReference>
<accession>A0A2P8CZ27</accession>
<sequence length="320" mass="35120">MALAIKGVSYTTEGIPADAVRRDLRTIRDDLHCTTVMLRGTAEEGLIGAARHALEIGLDVWLQSHTDDRPHKETLAHIGAMAAAAEELRVVYPGRVTLVVGCEFSLFAPGIVPGPATFLRLQVILRWRRLFDRRITRRLNALLAAACATARASFRGPVTYGAAFWEDVDWSGFDIVGVNLYRLGTDTAEYAGRVRALVRGAGKPVAVTEFGCGSYFGAEKAGPGAFRIVNWFADPPRVTPGHVRDERTQARYVGELIDLYESSGVHGCFVFTYAMPDFPHHEIPAHDLDMAGFGIVKVPSDDPERRTPKEAFHTVAAAYR</sequence>
<proteinExistence type="predicted"/>
<dbReference type="Gene3D" id="3.20.20.80">
    <property type="entry name" value="Glycosidases"/>
    <property type="match status" value="1"/>
</dbReference>
<name>A0A2P8CZ27_9ACTN</name>
<dbReference type="OrthoDB" id="151193at2"/>
<dbReference type="Proteomes" id="UP000240542">
    <property type="component" value="Unassembled WGS sequence"/>
</dbReference>
<organism evidence="1 2">
    <name type="scientific">Murinocardiopsis flavida</name>
    <dbReference type="NCBI Taxonomy" id="645275"/>
    <lineage>
        <taxon>Bacteria</taxon>
        <taxon>Bacillati</taxon>
        <taxon>Actinomycetota</taxon>
        <taxon>Actinomycetes</taxon>
        <taxon>Streptosporangiales</taxon>
        <taxon>Nocardiopsidaceae</taxon>
        <taxon>Murinocardiopsis</taxon>
    </lineage>
</organism>